<dbReference type="SUPFAM" id="SSF54695">
    <property type="entry name" value="POZ domain"/>
    <property type="match status" value="1"/>
</dbReference>
<comment type="function">
    <text evidence="6 7">Involved in ubiquitination and subsequent proteasomal degradation of target proteins. Together with CUL1, RBX1 and a F-box protein, it forms a SCF E3 ubiquitin ligase complex. The functional specificity of this complex depends on the type of F-box protein. In the SCF complex, it serves as an adapter that links the F-box protein to CUL1.</text>
</comment>
<dbReference type="SMART" id="SM00512">
    <property type="entry name" value="Skp1"/>
    <property type="match status" value="1"/>
</dbReference>
<dbReference type="SUPFAM" id="SSF81382">
    <property type="entry name" value="Skp1 dimerisation domain-like"/>
    <property type="match status" value="1"/>
</dbReference>
<evidence type="ECO:0000256" key="4">
    <source>
        <dbReference type="ARBA" id="ARBA00022786"/>
    </source>
</evidence>
<dbReference type="GO" id="GO:0009867">
    <property type="term" value="P:jasmonic acid mediated signaling pathway"/>
    <property type="evidence" value="ECO:0007669"/>
    <property type="project" value="UniProtKB-ARBA"/>
</dbReference>
<dbReference type="KEGG" id="crb:17885709"/>
<dbReference type="Pfam" id="PF01466">
    <property type="entry name" value="Skp1"/>
    <property type="match status" value="1"/>
</dbReference>
<keyword evidence="5" id="KW-0539">Nucleus</keyword>
<dbReference type="UniPathway" id="UPA00143"/>
<dbReference type="FunFam" id="3.30.710.10:FF:000170">
    <property type="entry name" value="SKP1-like protein 5"/>
    <property type="match status" value="1"/>
</dbReference>
<keyword evidence="4 7" id="KW-0833">Ubl conjugation pathway</keyword>
<dbReference type="Proteomes" id="UP000029121">
    <property type="component" value="Unassembled WGS sequence"/>
</dbReference>
<dbReference type="PIRSF" id="PIRSF028729">
    <property type="entry name" value="E3_ubiquit_lig_SCF_Skp"/>
    <property type="match status" value="1"/>
</dbReference>
<dbReference type="InterPro" id="IPR036296">
    <property type="entry name" value="SKP1-like_dim_sf"/>
</dbReference>
<protein>
    <recommendedName>
        <fullName evidence="7">SKP1-like protein</fullName>
    </recommendedName>
</protein>
<evidence type="ECO:0000256" key="1">
    <source>
        <dbReference type="ARBA" id="ARBA00004123"/>
    </source>
</evidence>
<comment type="similarity">
    <text evidence="3 7">Belongs to the SKP1 family.</text>
</comment>
<dbReference type="EMBL" id="KB870809">
    <property type="protein sequence ID" value="EOA26113.1"/>
    <property type="molecule type" value="Genomic_DNA"/>
</dbReference>
<evidence type="ECO:0000256" key="3">
    <source>
        <dbReference type="ARBA" id="ARBA00009993"/>
    </source>
</evidence>
<evidence type="ECO:0000313" key="10">
    <source>
        <dbReference type="EMBL" id="EOA26113.1"/>
    </source>
</evidence>
<evidence type="ECO:0000313" key="11">
    <source>
        <dbReference type="Proteomes" id="UP000029121"/>
    </source>
</evidence>
<comment type="pathway">
    <text evidence="2 7">Protein modification; protein ubiquitination.</text>
</comment>
<dbReference type="InterPro" id="IPR001232">
    <property type="entry name" value="SKP1-like"/>
</dbReference>
<feature type="domain" description="SKP1 component dimerisation" evidence="8">
    <location>
        <begin position="108"/>
        <end position="155"/>
    </location>
</feature>
<name>R0HQ87_9BRAS</name>
<evidence type="ECO:0000256" key="6">
    <source>
        <dbReference type="ARBA" id="ARBA00054396"/>
    </source>
</evidence>
<feature type="domain" description="SKP1 component POZ" evidence="9">
    <location>
        <begin position="4"/>
        <end position="63"/>
    </location>
</feature>
<dbReference type="Pfam" id="PF03931">
    <property type="entry name" value="Skp1_POZ"/>
    <property type="match status" value="1"/>
</dbReference>
<dbReference type="GO" id="GO:0005634">
    <property type="term" value="C:nucleus"/>
    <property type="evidence" value="ECO:0007669"/>
    <property type="project" value="UniProtKB-SubCell"/>
</dbReference>
<dbReference type="CDD" id="cd18322">
    <property type="entry name" value="BTB_POZ_SKP1"/>
    <property type="match status" value="1"/>
</dbReference>
<organism evidence="10 11">
    <name type="scientific">Capsella rubella</name>
    <dbReference type="NCBI Taxonomy" id="81985"/>
    <lineage>
        <taxon>Eukaryota</taxon>
        <taxon>Viridiplantae</taxon>
        <taxon>Streptophyta</taxon>
        <taxon>Embryophyta</taxon>
        <taxon>Tracheophyta</taxon>
        <taxon>Spermatophyta</taxon>
        <taxon>Magnoliopsida</taxon>
        <taxon>eudicotyledons</taxon>
        <taxon>Gunneridae</taxon>
        <taxon>Pentapetalae</taxon>
        <taxon>rosids</taxon>
        <taxon>malvids</taxon>
        <taxon>Brassicales</taxon>
        <taxon>Brassicaceae</taxon>
        <taxon>Camelineae</taxon>
        <taxon>Capsella</taxon>
    </lineage>
</organism>
<dbReference type="InterPro" id="IPR011333">
    <property type="entry name" value="SKP1/BTB/POZ_sf"/>
</dbReference>
<evidence type="ECO:0000256" key="2">
    <source>
        <dbReference type="ARBA" id="ARBA00004906"/>
    </source>
</evidence>
<dbReference type="InterPro" id="IPR016897">
    <property type="entry name" value="SKP1"/>
</dbReference>
<evidence type="ECO:0000256" key="5">
    <source>
        <dbReference type="ARBA" id="ARBA00023242"/>
    </source>
</evidence>
<comment type="subcellular location">
    <subcellularLocation>
        <location evidence="1">Nucleus</location>
    </subcellularLocation>
</comment>
<dbReference type="InterPro" id="IPR016073">
    <property type="entry name" value="Skp1_comp_POZ"/>
</dbReference>
<proteinExistence type="inferred from homology"/>
<evidence type="ECO:0000256" key="7">
    <source>
        <dbReference type="PIRNR" id="PIRNR028729"/>
    </source>
</evidence>
<evidence type="ECO:0000259" key="8">
    <source>
        <dbReference type="Pfam" id="PF01466"/>
    </source>
</evidence>
<dbReference type="AlphaFoldDB" id="R0HQ87"/>
<accession>R0HQ87</accession>
<dbReference type="eggNOG" id="KOG1724">
    <property type="taxonomic scope" value="Eukaryota"/>
</dbReference>
<dbReference type="OrthoDB" id="1046888at2759"/>
<sequence>MSTKTIKLKSSDGVSFEVEEAIAIQSKTIGNMVEDDCAGDVIPLANVTSKILEMVIEYCKEHVADSSTGDEKSKEEDLKKWDAEFMKKIKHPILFDVMMAANYLNIESLLDLTAQTVADLLSLGKTPEQLRAQFNIAKDLTDEEEAQIRSENQWAFE</sequence>
<evidence type="ECO:0000259" key="9">
    <source>
        <dbReference type="Pfam" id="PF03931"/>
    </source>
</evidence>
<dbReference type="STRING" id="81985.R0HQ87"/>
<dbReference type="GO" id="GO:0016567">
    <property type="term" value="P:protein ubiquitination"/>
    <property type="evidence" value="ECO:0007669"/>
    <property type="project" value="UniProtKB-UniRule"/>
</dbReference>
<gene>
    <name evidence="10" type="ORF">CARUB_v10019539mg</name>
</gene>
<comment type="subunit">
    <text evidence="7">Part of a SCF (SKP1-cullin-F-box) protein ligase complex.</text>
</comment>
<dbReference type="GO" id="GO:0006511">
    <property type="term" value="P:ubiquitin-dependent protein catabolic process"/>
    <property type="evidence" value="ECO:0007669"/>
    <property type="project" value="InterPro"/>
</dbReference>
<reference evidence="11" key="1">
    <citation type="journal article" date="2013" name="Nat. Genet.">
        <title>The Capsella rubella genome and the genomic consequences of rapid mating system evolution.</title>
        <authorList>
            <person name="Slotte T."/>
            <person name="Hazzouri K.M."/>
            <person name="Agren J.A."/>
            <person name="Koenig D."/>
            <person name="Maumus F."/>
            <person name="Guo Y.L."/>
            <person name="Steige K."/>
            <person name="Platts A.E."/>
            <person name="Escobar J.S."/>
            <person name="Newman L.K."/>
            <person name="Wang W."/>
            <person name="Mandakova T."/>
            <person name="Vello E."/>
            <person name="Smith L.M."/>
            <person name="Henz S.R."/>
            <person name="Steffen J."/>
            <person name="Takuno S."/>
            <person name="Brandvain Y."/>
            <person name="Coop G."/>
            <person name="Andolfatto P."/>
            <person name="Hu T.T."/>
            <person name="Blanchette M."/>
            <person name="Clark R.M."/>
            <person name="Quesneville H."/>
            <person name="Nordborg M."/>
            <person name="Gaut B.S."/>
            <person name="Lysak M.A."/>
            <person name="Jenkins J."/>
            <person name="Grimwood J."/>
            <person name="Chapman J."/>
            <person name="Prochnik S."/>
            <person name="Shu S."/>
            <person name="Rokhsar D."/>
            <person name="Schmutz J."/>
            <person name="Weigel D."/>
            <person name="Wright S.I."/>
        </authorList>
    </citation>
    <scope>NUCLEOTIDE SEQUENCE [LARGE SCALE GENOMIC DNA]</scope>
    <source>
        <strain evidence="11">cv. Monte Gargano</strain>
    </source>
</reference>
<keyword evidence="11" id="KW-1185">Reference proteome</keyword>
<dbReference type="PANTHER" id="PTHR11165">
    <property type="entry name" value="SKP1"/>
    <property type="match status" value="1"/>
</dbReference>
<dbReference type="InterPro" id="IPR016072">
    <property type="entry name" value="Skp1_comp_dimer"/>
</dbReference>
<dbReference type="Gene3D" id="3.30.710.10">
    <property type="entry name" value="Potassium Channel Kv1.1, Chain A"/>
    <property type="match status" value="1"/>
</dbReference>